<feature type="compositionally biased region" description="Acidic residues" evidence="1">
    <location>
        <begin position="195"/>
        <end position="206"/>
    </location>
</feature>
<gene>
    <name evidence="2" type="ORF">SVIM_LOCUS195771</name>
</gene>
<proteinExistence type="predicted"/>
<protein>
    <submittedName>
        <fullName evidence="2">Uncharacterized protein</fullName>
    </submittedName>
</protein>
<feature type="region of interest" description="Disordered" evidence="1">
    <location>
        <begin position="228"/>
        <end position="250"/>
    </location>
</feature>
<sequence length="405" mass="44784">MRDAFASVAHVQDVTKHRAHHLPLDSPPCPSLASPTVLPHLPLLPHRTIPPHVTLSQPSLRPAKPPTHPQINEVAHPQLHRPVSHPHIIVDHEGEALISADSIIELVVNLKLRREHENDKEIERMVLEKKKMELYVCMEVKGAKKFRYAGIEPALKFKYDKICSNIVATGEYAWAPSSGVQGGGNCSQPGTNDAVDLEEGSGDSEEDRNPASGSHIAWLVGGVNISSSSNTLSSGKRKEMDANEGRATKKKKKMASIDVQLLSNISTKSDSPSLHMDKQGCSIHEVMAEIHSIPGIHADHDLHDFATKIMIQCRRREMWGCCSSVVKIRRAVLVAPAATVVNLLQGRVKLNDCRSHVSTGKMTEAKQVLQTLRGREDAFGNLFIRSHSQLNSSFASMLSRFWWQF</sequence>
<name>A0A6N2LP81_SALVM</name>
<organism evidence="2">
    <name type="scientific">Salix viminalis</name>
    <name type="common">Common osier</name>
    <name type="synonym">Basket willow</name>
    <dbReference type="NCBI Taxonomy" id="40686"/>
    <lineage>
        <taxon>Eukaryota</taxon>
        <taxon>Viridiplantae</taxon>
        <taxon>Streptophyta</taxon>
        <taxon>Embryophyta</taxon>
        <taxon>Tracheophyta</taxon>
        <taxon>Spermatophyta</taxon>
        <taxon>Magnoliopsida</taxon>
        <taxon>eudicotyledons</taxon>
        <taxon>Gunneridae</taxon>
        <taxon>Pentapetalae</taxon>
        <taxon>rosids</taxon>
        <taxon>fabids</taxon>
        <taxon>Malpighiales</taxon>
        <taxon>Salicaceae</taxon>
        <taxon>Saliceae</taxon>
        <taxon>Salix</taxon>
    </lineage>
</organism>
<evidence type="ECO:0000256" key="1">
    <source>
        <dbReference type="SAM" id="MobiDB-lite"/>
    </source>
</evidence>
<dbReference type="EMBL" id="CAADRP010001224">
    <property type="protein sequence ID" value="VFU37305.1"/>
    <property type="molecule type" value="Genomic_DNA"/>
</dbReference>
<dbReference type="AlphaFoldDB" id="A0A6N2LP81"/>
<feature type="compositionally biased region" description="Basic and acidic residues" evidence="1">
    <location>
        <begin position="236"/>
        <end position="247"/>
    </location>
</feature>
<evidence type="ECO:0000313" key="2">
    <source>
        <dbReference type="EMBL" id="VFU37305.1"/>
    </source>
</evidence>
<reference evidence="2" key="1">
    <citation type="submission" date="2019-03" db="EMBL/GenBank/DDBJ databases">
        <authorList>
            <person name="Mank J."/>
            <person name="Almeida P."/>
        </authorList>
    </citation>
    <scope>NUCLEOTIDE SEQUENCE</scope>
    <source>
        <strain evidence="2">78183</strain>
    </source>
</reference>
<dbReference type="PANTHER" id="PTHR31704:SF37">
    <property type="entry name" value="HEAT SHOCK PROTEIN"/>
    <property type="match status" value="1"/>
</dbReference>
<accession>A0A6N2LP81</accession>
<feature type="region of interest" description="Disordered" evidence="1">
    <location>
        <begin position="178"/>
        <end position="212"/>
    </location>
</feature>
<dbReference type="PANTHER" id="PTHR31704">
    <property type="entry name" value="MYB/SANT-LIKE DNA-BINDING DOMAIN PROTEIN-RELATED"/>
    <property type="match status" value="1"/>
</dbReference>